<dbReference type="InterPro" id="IPR023753">
    <property type="entry name" value="FAD/NAD-binding_dom"/>
</dbReference>
<keyword evidence="5 16" id="KW-0285">Flavoprotein</keyword>
<feature type="active site" description="Proton acceptor" evidence="13">
    <location>
        <position position="546"/>
    </location>
</feature>
<evidence type="ECO:0000313" key="18">
    <source>
        <dbReference type="EMBL" id="RJF69779.1"/>
    </source>
</evidence>
<feature type="binding site" evidence="14">
    <location>
        <begin position="284"/>
        <end position="291"/>
    </location>
    <ligand>
        <name>NAD(+)</name>
        <dbReference type="ChEBI" id="CHEBI:57540"/>
    </ligand>
</feature>
<keyword evidence="8 16" id="KW-0560">Oxidoreductase</keyword>
<sequence>MQRTEEIRVPDIGDFRDVEVVEIHVKPGDVVAREQALIVVESDKATLEIPSPLDGVIASVALRVGDKVSQGTLIAMAAATASRELGAKAETVSPSQSDAGPRASDIQRYDLVVIGGGPGGYSAAYRAADLGLKTALVERYDTLGGVCLNVGCIPSKALLHVAAVKEEAERIADTGIRFAAPQIDLPALRAFKDSTVKKLTDGLSQMAAARRVTVIRGTATFVSATRLAVAGAAASAQQIEFGHCIIATGSRAVELPMLPEDERVVTSTGALALRSIPQRMLVIGAGIIGLEMATVYSALGAKIDLVERLPDILAGVDADAVKIWRSRNAHRFEHIDVASSVTTAAITPGGVTVGITGASVQTRSYDLVLQSAGRVPNSGALGLDRIDVAIDDHGFIKVDDQMRTTAHNIFAIGDVVGGPMLAHKAVHEGHVAAEVAAGKPAAFAAKIVPNVAYTDPEIAWVGKSERDVAESGGTIRSAKFPWAASGRAIASGASYGMTKLMFDADTGRIVGGVIVGPHAGELIGEICLAIEMGADAVDIGKTIHPHPTLGETIGMAADVFEGICTDLPPLGKTHR</sequence>
<dbReference type="SUPFAM" id="SSF51230">
    <property type="entry name" value="Single hybrid motif"/>
    <property type="match status" value="1"/>
</dbReference>
<dbReference type="InterPro" id="IPR016156">
    <property type="entry name" value="FAD/NAD-linked_Rdtase_dimer_sf"/>
</dbReference>
<dbReference type="PROSITE" id="PS50968">
    <property type="entry name" value="BIOTINYL_LIPOYL"/>
    <property type="match status" value="1"/>
</dbReference>
<dbReference type="EC" id="1.8.1.4" evidence="3 16"/>
<feature type="binding site" evidence="14">
    <location>
        <position position="307"/>
    </location>
    <ligand>
        <name>NAD(+)</name>
        <dbReference type="ChEBI" id="CHEBI:57540"/>
    </ligand>
</feature>
<dbReference type="NCBIfam" id="TIGR01350">
    <property type="entry name" value="lipoamide_DH"/>
    <property type="match status" value="1"/>
</dbReference>
<dbReference type="OrthoDB" id="9776382at2"/>
<feature type="binding site" evidence="14">
    <location>
        <begin position="420"/>
        <end position="423"/>
    </location>
    <ligand>
        <name>FAD</name>
        <dbReference type="ChEBI" id="CHEBI:57692"/>
    </ligand>
</feature>
<comment type="miscellaneous">
    <text evidence="16">The active site is a redox-active disulfide bond.</text>
</comment>
<organism evidence="18 19">
    <name type="scientific">Rhodopseudomonas palustris</name>
    <dbReference type="NCBI Taxonomy" id="1076"/>
    <lineage>
        <taxon>Bacteria</taxon>
        <taxon>Pseudomonadati</taxon>
        <taxon>Pseudomonadota</taxon>
        <taxon>Alphaproteobacteria</taxon>
        <taxon>Hyphomicrobiales</taxon>
        <taxon>Nitrobacteraceae</taxon>
        <taxon>Rhodopseudomonas</taxon>
    </lineage>
</organism>
<dbReference type="InterPro" id="IPR000089">
    <property type="entry name" value="Biotin_lipoyl"/>
</dbReference>
<dbReference type="Pfam" id="PF02852">
    <property type="entry name" value="Pyr_redox_dim"/>
    <property type="match status" value="1"/>
</dbReference>
<feature type="binding site" evidence="14">
    <location>
        <position position="373"/>
    </location>
    <ligand>
        <name>NAD(+)</name>
        <dbReference type="ChEBI" id="CHEBI:57540"/>
    </ligand>
</feature>
<keyword evidence="6" id="KW-0450">Lipoyl</keyword>
<evidence type="ECO:0000256" key="13">
    <source>
        <dbReference type="PIRSR" id="PIRSR000350-2"/>
    </source>
</evidence>
<dbReference type="InterPro" id="IPR012999">
    <property type="entry name" value="Pyr_OxRdtase_I_AS"/>
</dbReference>
<dbReference type="InterPro" id="IPR036188">
    <property type="entry name" value="FAD/NAD-bd_sf"/>
</dbReference>
<feature type="disulfide bond" description="Redox-active" evidence="15">
    <location>
        <begin position="147"/>
        <end position="152"/>
    </location>
</feature>
<dbReference type="PANTHER" id="PTHR22912:SF160">
    <property type="entry name" value="DIHYDROLIPOYL DEHYDROGENASE"/>
    <property type="match status" value="1"/>
</dbReference>
<dbReference type="SUPFAM" id="SSF55424">
    <property type="entry name" value="FAD/NAD-linked reductases, dimerisation (C-terminal) domain"/>
    <property type="match status" value="1"/>
</dbReference>
<comment type="similarity">
    <text evidence="2 16">Belongs to the class-I pyridine nucleotide-disulfide oxidoreductase family.</text>
</comment>
<dbReference type="PROSITE" id="PS00189">
    <property type="entry name" value="LIPOYL"/>
    <property type="match status" value="1"/>
</dbReference>
<comment type="cofactor">
    <cofactor evidence="1">
        <name>(R)-lipoate</name>
        <dbReference type="ChEBI" id="CHEBI:83088"/>
    </cofactor>
</comment>
<gene>
    <name evidence="18" type="primary">lpdA</name>
    <name evidence="18" type="ORF">D4Q52_19215</name>
</gene>
<evidence type="ECO:0000256" key="15">
    <source>
        <dbReference type="PIRSR" id="PIRSR000350-4"/>
    </source>
</evidence>
<dbReference type="GO" id="GO:0006103">
    <property type="term" value="P:2-oxoglutarate metabolic process"/>
    <property type="evidence" value="ECO:0007669"/>
    <property type="project" value="TreeGrafter"/>
</dbReference>
<dbReference type="InterPro" id="IPR003016">
    <property type="entry name" value="2-oxoA_DH_lipoyl-BS"/>
</dbReference>
<evidence type="ECO:0000256" key="9">
    <source>
        <dbReference type="ARBA" id="ARBA00023027"/>
    </source>
</evidence>
<keyword evidence="11 16" id="KW-0676">Redox-active center</keyword>
<feature type="binding site" evidence="14">
    <location>
        <position position="414"/>
    </location>
    <ligand>
        <name>FAD</name>
        <dbReference type="ChEBI" id="CHEBI:57692"/>
    </ligand>
</feature>
<keyword evidence="10" id="KW-1015">Disulfide bond</keyword>
<dbReference type="InterPro" id="IPR004099">
    <property type="entry name" value="Pyr_nucl-diS_OxRdtase_dimer"/>
</dbReference>
<dbReference type="CDD" id="cd01653">
    <property type="entry name" value="GATase1"/>
    <property type="match status" value="1"/>
</dbReference>
<dbReference type="AlphaFoldDB" id="A0A418V1P1"/>
<reference evidence="18 19" key="1">
    <citation type="submission" date="2018-09" db="EMBL/GenBank/DDBJ databases">
        <title>Draft genome sequence of Rhodopseudomonas palustris 2.1.18.</title>
        <authorList>
            <person name="Robertson S.L."/>
            <person name="Meyer T.E."/>
            <person name="Kyndt J.A."/>
        </authorList>
    </citation>
    <scope>NUCLEOTIDE SEQUENCE [LARGE SCALE GENOMIC DNA]</scope>
    <source>
        <strain evidence="18 19">2.1.18</strain>
    </source>
</reference>
<comment type="catalytic activity">
    <reaction evidence="12 16">
        <text>N(6)-[(R)-dihydrolipoyl]-L-lysyl-[protein] + NAD(+) = N(6)-[(R)-lipoyl]-L-lysyl-[protein] + NADH + H(+)</text>
        <dbReference type="Rhea" id="RHEA:15045"/>
        <dbReference type="Rhea" id="RHEA-COMP:10474"/>
        <dbReference type="Rhea" id="RHEA-COMP:10475"/>
        <dbReference type="ChEBI" id="CHEBI:15378"/>
        <dbReference type="ChEBI" id="CHEBI:57540"/>
        <dbReference type="ChEBI" id="CHEBI:57945"/>
        <dbReference type="ChEBI" id="CHEBI:83099"/>
        <dbReference type="ChEBI" id="CHEBI:83100"/>
        <dbReference type="EC" id="1.8.1.4"/>
    </reaction>
</comment>
<dbReference type="PROSITE" id="PS00076">
    <property type="entry name" value="PYRIDINE_REDOX_1"/>
    <property type="match status" value="1"/>
</dbReference>
<evidence type="ECO:0000256" key="2">
    <source>
        <dbReference type="ARBA" id="ARBA00007532"/>
    </source>
</evidence>
<dbReference type="GO" id="GO:0004148">
    <property type="term" value="F:dihydrolipoyl dehydrogenase (NADH) activity"/>
    <property type="evidence" value="ECO:0007669"/>
    <property type="project" value="UniProtKB-EC"/>
</dbReference>
<evidence type="ECO:0000256" key="16">
    <source>
        <dbReference type="RuleBase" id="RU003692"/>
    </source>
</evidence>
<comment type="cofactor">
    <cofactor evidence="14 16">
        <name>FAD</name>
        <dbReference type="ChEBI" id="CHEBI:57692"/>
    </cofactor>
    <text evidence="14 16">Binds 1 FAD per subunit.</text>
</comment>
<dbReference type="FunFam" id="3.30.390.30:FF:000001">
    <property type="entry name" value="Dihydrolipoyl dehydrogenase"/>
    <property type="match status" value="1"/>
</dbReference>
<feature type="binding site" evidence="14">
    <location>
        <begin position="248"/>
        <end position="250"/>
    </location>
    <ligand>
        <name>FAD</name>
        <dbReference type="ChEBI" id="CHEBI:57692"/>
    </ligand>
</feature>
<comment type="caution">
    <text evidence="18">The sequence shown here is derived from an EMBL/GenBank/DDBJ whole genome shotgun (WGS) entry which is preliminary data.</text>
</comment>
<evidence type="ECO:0000256" key="5">
    <source>
        <dbReference type="ARBA" id="ARBA00022630"/>
    </source>
</evidence>
<evidence type="ECO:0000256" key="6">
    <source>
        <dbReference type="ARBA" id="ARBA00022823"/>
    </source>
</evidence>
<evidence type="ECO:0000256" key="3">
    <source>
        <dbReference type="ARBA" id="ARBA00012608"/>
    </source>
</evidence>
<accession>A0A418V1P1</accession>
<dbReference type="PRINTS" id="PR00411">
    <property type="entry name" value="PNDRDTASEI"/>
</dbReference>
<dbReference type="RefSeq" id="WP_119858187.1">
    <property type="nucleotide sequence ID" value="NZ_QYYD01000021.1"/>
</dbReference>
<evidence type="ECO:0000313" key="19">
    <source>
        <dbReference type="Proteomes" id="UP000285523"/>
    </source>
</evidence>
<evidence type="ECO:0000256" key="10">
    <source>
        <dbReference type="ARBA" id="ARBA00023157"/>
    </source>
</evidence>
<dbReference type="InterPro" id="IPR011053">
    <property type="entry name" value="Single_hybrid_motif"/>
</dbReference>
<evidence type="ECO:0000256" key="1">
    <source>
        <dbReference type="ARBA" id="ARBA00001938"/>
    </source>
</evidence>
<evidence type="ECO:0000256" key="4">
    <source>
        <dbReference type="ARBA" id="ARBA00016961"/>
    </source>
</evidence>
<evidence type="ECO:0000256" key="11">
    <source>
        <dbReference type="ARBA" id="ARBA00023284"/>
    </source>
</evidence>
<evidence type="ECO:0000256" key="8">
    <source>
        <dbReference type="ARBA" id="ARBA00023002"/>
    </source>
</evidence>
<dbReference type="InterPro" id="IPR001100">
    <property type="entry name" value="Pyr_nuc-diS_OxRdtase"/>
</dbReference>
<dbReference type="Pfam" id="PF07992">
    <property type="entry name" value="Pyr_redox_2"/>
    <property type="match status" value="1"/>
</dbReference>
<keyword evidence="7 14" id="KW-0274">FAD</keyword>
<dbReference type="PRINTS" id="PR00368">
    <property type="entry name" value="FADPNR"/>
</dbReference>
<dbReference type="PIRSF" id="PIRSF000350">
    <property type="entry name" value="Mercury_reductase_MerA"/>
    <property type="match status" value="1"/>
</dbReference>
<feature type="domain" description="Lipoyl-binding" evidence="17">
    <location>
        <begin position="4"/>
        <end position="78"/>
    </location>
</feature>
<dbReference type="Gene3D" id="3.30.390.30">
    <property type="match status" value="1"/>
</dbReference>
<keyword evidence="9 14" id="KW-0520">NAD</keyword>
<protein>
    <recommendedName>
        <fullName evidence="4 16">Dihydrolipoyl dehydrogenase</fullName>
        <ecNumber evidence="3 16">1.8.1.4</ecNumber>
    </recommendedName>
</protein>
<dbReference type="Pfam" id="PF00364">
    <property type="entry name" value="Biotin_lipoyl"/>
    <property type="match status" value="1"/>
</dbReference>
<dbReference type="GO" id="GO:0050660">
    <property type="term" value="F:flavin adenine dinucleotide binding"/>
    <property type="evidence" value="ECO:0007669"/>
    <property type="project" value="InterPro"/>
</dbReference>
<evidence type="ECO:0000256" key="7">
    <source>
        <dbReference type="ARBA" id="ARBA00022827"/>
    </source>
</evidence>
<dbReference type="EMBL" id="QYYD01000021">
    <property type="protein sequence ID" value="RJF69779.1"/>
    <property type="molecule type" value="Genomic_DNA"/>
</dbReference>
<dbReference type="InterPro" id="IPR006258">
    <property type="entry name" value="Lipoamide_DH"/>
</dbReference>
<proteinExistence type="inferred from homology"/>
<feature type="binding site" evidence="14">
    <location>
        <position position="156"/>
    </location>
    <ligand>
        <name>FAD</name>
        <dbReference type="ChEBI" id="CHEBI:57692"/>
    </ligand>
</feature>
<dbReference type="SUPFAM" id="SSF51905">
    <property type="entry name" value="FAD/NAD(P)-binding domain"/>
    <property type="match status" value="1"/>
</dbReference>
<dbReference type="Gene3D" id="2.40.50.100">
    <property type="match status" value="1"/>
</dbReference>
<evidence type="ECO:0000259" key="17">
    <source>
        <dbReference type="PROSITE" id="PS50968"/>
    </source>
</evidence>
<dbReference type="PANTHER" id="PTHR22912">
    <property type="entry name" value="DISULFIDE OXIDOREDUCTASE"/>
    <property type="match status" value="1"/>
</dbReference>
<evidence type="ECO:0000256" key="12">
    <source>
        <dbReference type="ARBA" id="ARBA00049187"/>
    </source>
</evidence>
<dbReference type="CDD" id="cd06849">
    <property type="entry name" value="lipoyl_domain"/>
    <property type="match status" value="1"/>
</dbReference>
<name>A0A418V1P1_RHOPL</name>
<evidence type="ECO:0000256" key="14">
    <source>
        <dbReference type="PIRSR" id="PIRSR000350-3"/>
    </source>
</evidence>
<keyword evidence="14" id="KW-0547">Nucleotide-binding</keyword>
<dbReference type="InterPro" id="IPR050151">
    <property type="entry name" value="Class-I_Pyr_Nuc-Dis_Oxidored"/>
</dbReference>
<dbReference type="Proteomes" id="UP000285523">
    <property type="component" value="Unassembled WGS sequence"/>
</dbReference>
<dbReference type="Gene3D" id="3.50.50.60">
    <property type="entry name" value="FAD/NAD(P)-binding domain"/>
    <property type="match status" value="2"/>
</dbReference>
<dbReference type="FunFam" id="2.40.50.100:FF:000009">
    <property type="entry name" value="Acetyltransferase component of pyruvate dehydrogenase complex"/>
    <property type="match status" value="1"/>
</dbReference>